<evidence type="ECO:0000256" key="1">
    <source>
        <dbReference type="SAM" id="MobiDB-lite"/>
    </source>
</evidence>
<evidence type="ECO:0000313" key="3">
    <source>
        <dbReference type="Proteomes" id="UP001597168"/>
    </source>
</evidence>
<accession>A0ABW3R2E2</accession>
<dbReference type="Proteomes" id="UP001597168">
    <property type="component" value="Unassembled WGS sequence"/>
</dbReference>
<reference evidence="3" key="1">
    <citation type="journal article" date="2019" name="Int. J. Syst. Evol. Microbiol.">
        <title>The Global Catalogue of Microorganisms (GCM) 10K type strain sequencing project: providing services to taxonomists for standard genome sequencing and annotation.</title>
        <authorList>
            <consortium name="The Broad Institute Genomics Platform"/>
            <consortium name="The Broad Institute Genome Sequencing Center for Infectious Disease"/>
            <person name="Wu L."/>
            <person name="Ma J."/>
        </authorList>
    </citation>
    <scope>NUCLEOTIDE SEQUENCE [LARGE SCALE GENOMIC DNA]</scope>
    <source>
        <strain evidence="3">CCUG 60214</strain>
    </source>
</reference>
<feature type="region of interest" description="Disordered" evidence="1">
    <location>
        <begin position="46"/>
        <end position="78"/>
    </location>
</feature>
<comment type="caution">
    <text evidence="2">The sequence shown here is derived from an EMBL/GenBank/DDBJ whole genome shotgun (WGS) entry which is preliminary data.</text>
</comment>
<proteinExistence type="predicted"/>
<dbReference type="EMBL" id="JBHTLK010000218">
    <property type="protein sequence ID" value="MFD1151216.1"/>
    <property type="molecule type" value="Genomic_DNA"/>
</dbReference>
<evidence type="ECO:0008006" key="4">
    <source>
        <dbReference type="Google" id="ProtNLM"/>
    </source>
</evidence>
<gene>
    <name evidence="2" type="ORF">ACFQ3T_29145</name>
</gene>
<dbReference type="RefSeq" id="WP_380728024.1">
    <property type="nucleotide sequence ID" value="NZ_JBHTLK010000218.1"/>
</dbReference>
<evidence type="ECO:0000313" key="2">
    <source>
        <dbReference type="EMBL" id="MFD1151216.1"/>
    </source>
</evidence>
<name>A0ABW3R2E2_9PSEU</name>
<keyword evidence="3" id="KW-1185">Reference proteome</keyword>
<protein>
    <recommendedName>
        <fullName evidence="4">ATP-grasp target RiPP</fullName>
    </recommendedName>
</protein>
<sequence>MNATPPGVDELEPVDVGAALDGTEVLTVEPAAPTNAVTDLVKVKEDPLVGDTPPATPTGHHQTHSVPVDVTGTQVSTN</sequence>
<organism evidence="2 3">
    <name type="scientific">Saccharothrix hoggarensis</name>
    <dbReference type="NCBI Taxonomy" id="913853"/>
    <lineage>
        <taxon>Bacteria</taxon>
        <taxon>Bacillati</taxon>
        <taxon>Actinomycetota</taxon>
        <taxon>Actinomycetes</taxon>
        <taxon>Pseudonocardiales</taxon>
        <taxon>Pseudonocardiaceae</taxon>
        <taxon>Saccharothrix</taxon>
    </lineage>
</organism>